<feature type="domain" description="ABC transporter" evidence="10">
    <location>
        <begin position="17"/>
        <end position="253"/>
    </location>
</feature>
<dbReference type="PROSITE" id="PS50893">
    <property type="entry name" value="ABC_TRANSPORTER_2"/>
    <property type="match status" value="1"/>
</dbReference>
<evidence type="ECO:0000256" key="3">
    <source>
        <dbReference type="ARBA" id="ARBA00022475"/>
    </source>
</evidence>
<comment type="subcellular location">
    <subcellularLocation>
        <location evidence="1">Cell membrane</location>
        <topology evidence="1">Peripheral membrane protein</topology>
    </subcellularLocation>
</comment>
<dbReference type="AlphaFoldDB" id="A0A1M6UBY0"/>
<evidence type="ECO:0000259" key="10">
    <source>
        <dbReference type="PROSITE" id="PS50893"/>
    </source>
</evidence>
<dbReference type="Proteomes" id="UP000184386">
    <property type="component" value="Unassembled WGS sequence"/>
</dbReference>
<keyword evidence="2" id="KW-0813">Transport</keyword>
<gene>
    <name evidence="11" type="ORF">SAMN02745136_03015</name>
</gene>
<dbReference type="GO" id="GO:0005524">
    <property type="term" value="F:ATP binding"/>
    <property type="evidence" value="ECO:0007669"/>
    <property type="project" value="UniProtKB-KW"/>
</dbReference>
<dbReference type="FunFam" id="3.40.50.300:FF:000134">
    <property type="entry name" value="Iron-enterobactin ABC transporter ATP-binding protein"/>
    <property type="match status" value="1"/>
</dbReference>
<sequence length="286" mass="31204">MAGLMQVKGEKTMKNGICTDSIKAAYGEKVIIEELSISIPMGQITTIIGPNGCGKSTFLKTLGRILGIKKGCIYLDGEEIHKLPTRELAKKLAILPQTPQAPDGLTVEELVSYGRFPYQKGLGRLTGEDKGIVAWAIEATGLKGLEGQATSELSGGQRQRVWIAMALAQETEVILLDEPTTYLDMAYQLEILELLEDLNKEHGCTILMVLHDLNLASKFADHMIAFREGRVVKAGTPWEVMNNETLKEVFEIDAAIVTDPLSSRPVCMSYQLLSKAGNKGKVKKGA</sequence>
<keyword evidence="4" id="KW-0410">Iron transport</keyword>
<keyword evidence="9" id="KW-0472">Membrane</keyword>
<dbReference type="InterPro" id="IPR017871">
    <property type="entry name" value="ABC_transporter-like_CS"/>
</dbReference>
<keyword evidence="3" id="KW-1003">Cell membrane</keyword>
<dbReference type="InterPro" id="IPR051535">
    <property type="entry name" value="Siderophore_ABC-ATPase"/>
</dbReference>
<dbReference type="Pfam" id="PF00005">
    <property type="entry name" value="ABC_tran"/>
    <property type="match status" value="1"/>
</dbReference>
<keyword evidence="7" id="KW-0408">Iron</keyword>
<evidence type="ECO:0000256" key="9">
    <source>
        <dbReference type="ARBA" id="ARBA00023136"/>
    </source>
</evidence>
<keyword evidence="5" id="KW-0547">Nucleotide-binding</keyword>
<evidence type="ECO:0000256" key="1">
    <source>
        <dbReference type="ARBA" id="ARBA00004202"/>
    </source>
</evidence>
<reference evidence="11 12" key="1">
    <citation type="submission" date="2016-11" db="EMBL/GenBank/DDBJ databases">
        <authorList>
            <person name="Jaros S."/>
            <person name="Januszkiewicz K."/>
            <person name="Wedrychowicz H."/>
        </authorList>
    </citation>
    <scope>NUCLEOTIDE SEQUENCE [LARGE SCALE GENOMIC DNA]</scope>
    <source>
        <strain evidence="11 12">DSM 15929</strain>
    </source>
</reference>
<evidence type="ECO:0000256" key="7">
    <source>
        <dbReference type="ARBA" id="ARBA00023004"/>
    </source>
</evidence>
<keyword evidence="6 11" id="KW-0067">ATP-binding</keyword>
<accession>A0A1M6UBY0</accession>
<evidence type="ECO:0000256" key="6">
    <source>
        <dbReference type="ARBA" id="ARBA00022840"/>
    </source>
</evidence>
<evidence type="ECO:0000256" key="5">
    <source>
        <dbReference type="ARBA" id="ARBA00022741"/>
    </source>
</evidence>
<keyword evidence="8" id="KW-0406">Ion transport</keyword>
<dbReference type="PANTHER" id="PTHR42771">
    <property type="entry name" value="IRON(3+)-HYDROXAMATE IMPORT ATP-BINDING PROTEIN FHUC"/>
    <property type="match status" value="1"/>
</dbReference>
<dbReference type="GO" id="GO:0016887">
    <property type="term" value="F:ATP hydrolysis activity"/>
    <property type="evidence" value="ECO:0007669"/>
    <property type="project" value="InterPro"/>
</dbReference>
<dbReference type="EMBL" id="FRAC01000015">
    <property type="protein sequence ID" value="SHK66558.1"/>
    <property type="molecule type" value="Genomic_DNA"/>
</dbReference>
<organism evidence="11 12">
    <name type="scientific">Anaerocolumna jejuensis DSM 15929</name>
    <dbReference type="NCBI Taxonomy" id="1121322"/>
    <lineage>
        <taxon>Bacteria</taxon>
        <taxon>Bacillati</taxon>
        <taxon>Bacillota</taxon>
        <taxon>Clostridia</taxon>
        <taxon>Lachnospirales</taxon>
        <taxon>Lachnospiraceae</taxon>
        <taxon>Anaerocolumna</taxon>
    </lineage>
</organism>
<dbReference type="STRING" id="1121322.SAMN02745136_03015"/>
<keyword evidence="12" id="KW-1185">Reference proteome</keyword>
<evidence type="ECO:0000313" key="11">
    <source>
        <dbReference type="EMBL" id="SHK66558.1"/>
    </source>
</evidence>
<dbReference type="Gene3D" id="3.40.50.300">
    <property type="entry name" value="P-loop containing nucleotide triphosphate hydrolases"/>
    <property type="match status" value="1"/>
</dbReference>
<dbReference type="InterPro" id="IPR003593">
    <property type="entry name" value="AAA+_ATPase"/>
</dbReference>
<evidence type="ECO:0000256" key="4">
    <source>
        <dbReference type="ARBA" id="ARBA00022496"/>
    </source>
</evidence>
<protein>
    <submittedName>
        <fullName evidence="11">Iron complex transport system ATP-binding protein</fullName>
    </submittedName>
</protein>
<dbReference type="InterPro" id="IPR027417">
    <property type="entry name" value="P-loop_NTPase"/>
</dbReference>
<dbReference type="SUPFAM" id="SSF52540">
    <property type="entry name" value="P-loop containing nucleoside triphosphate hydrolases"/>
    <property type="match status" value="1"/>
</dbReference>
<dbReference type="SMART" id="SM00382">
    <property type="entry name" value="AAA"/>
    <property type="match status" value="1"/>
</dbReference>
<evidence type="ECO:0000256" key="2">
    <source>
        <dbReference type="ARBA" id="ARBA00022448"/>
    </source>
</evidence>
<dbReference type="PANTHER" id="PTHR42771:SF4">
    <property type="entry name" value="IRON(3+)-HYDROXAMATE IMPORT ATP-BINDING PROTEIN FHUC"/>
    <property type="match status" value="1"/>
</dbReference>
<dbReference type="CDD" id="cd03214">
    <property type="entry name" value="ABC_Iron-Siderophores_B12_Hemin"/>
    <property type="match status" value="1"/>
</dbReference>
<evidence type="ECO:0000256" key="8">
    <source>
        <dbReference type="ARBA" id="ARBA00023065"/>
    </source>
</evidence>
<dbReference type="GO" id="GO:0005886">
    <property type="term" value="C:plasma membrane"/>
    <property type="evidence" value="ECO:0007669"/>
    <property type="project" value="UniProtKB-SubCell"/>
</dbReference>
<dbReference type="RefSeq" id="WP_330392587.1">
    <property type="nucleotide sequence ID" value="NZ_FRAC01000015.1"/>
</dbReference>
<dbReference type="InterPro" id="IPR003439">
    <property type="entry name" value="ABC_transporter-like_ATP-bd"/>
</dbReference>
<dbReference type="PROSITE" id="PS00211">
    <property type="entry name" value="ABC_TRANSPORTER_1"/>
    <property type="match status" value="1"/>
</dbReference>
<evidence type="ECO:0000313" key="12">
    <source>
        <dbReference type="Proteomes" id="UP000184386"/>
    </source>
</evidence>
<dbReference type="GO" id="GO:0006826">
    <property type="term" value="P:iron ion transport"/>
    <property type="evidence" value="ECO:0007669"/>
    <property type="project" value="UniProtKB-KW"/>
</dbReference>
<name>A0A1M6UBY0_9FIRM</name>
<proteinExistence type="predicted"/>